<gene>
    <name evidence="1" type="ORF">CGLO_11340</name>
</gene>
<sequence>MPQGDKRPFPFPDPEQFKPYFKGLDPENYRPYFKGVEKFGKWKPGRRALEFTA</sequence>
<comment type="caution">
    <text evidence="1">The sequence shown here is derived from an EMBL/GenBank/DDBJ whole genome shotgun (WGS) entry which is preliminary data.</text>
</comment>
<dbReference type="Proteomes" id="UP000015530">
    <property type="component" value="Unassembled WGS sequence"/>
</dbReference>
<dbReference type="EMBL" id="AMYD01002361">
    <property type="protein sequence ID" value="EQB49337.1"/>
    <property type="molecule type" value="Genomic_DNA"/>
</dbReference>
<name>T0K121_COLGC</name>
<reference evidence="2" key="1">
    <citation type="journal article" date="2013" name="Mol. Plant Microbe Interact.">
        <title>Global aspects of pacC regulation of pathogenicity genes in Colletotrichum gloeosporioides as revealed by transcriptome analysis.</title>
        <authorList>
            <person name="Alkan N."/>
            <person name="Meng X."/>
            <person name="Friedlander G."/>
            <person name="Reuveni E."/>
            <person name="Sukno S."/>
            <person name="Sherman A."/>
            <person name="Thon M."/>
            <person name="Fluhr R."/>
            <person name="Prusky D."/>
        </authorList>
    </citation>
    <scope>NUCLEOTIDE SEQUENCE [LARGE SCALE GENOMIC DNA]</scope>
    <source>
        <strain evidence="2">Cg-14</strain>
    </source>
</reference>
<evidence type="ECO:0000313" key="1">
    <source>
        <dbReference type="EMBL" id="EQB49337.1"/>
    </source>
</evidence>
<dbReference type="AlphaFoldDB" id="T0K121"/>
<evidence type="ECO:0000313" key="2">
    <source>
        <dbReference type="Proteomes" id="UP000015530"/>
    </source>
</evidence>
<organism evidence="1 2">
    <name type="scientific">Colletotrichum gloeosporioides (strain Cg-14)</name>
    <name type="common">Anthracnose fungus</name>
    <name type="synonym">Glomerella cingulata</name>
    <dbReference type="NCBI Taxonomy" id="1237896"/>
    <lineage>
        <taxon>Eukaryota</taxon>
        <taxon>Fungi</taxon>
        <taxon>Dikarya</taxon>
        <taxon>Ascomycota</taxon>
        <taxon>Pezizomycotina</taxon>
        <taxon>Sordariomycetes</taxon>
        <taxon>Hypocreomycetidae</taxon>
        <taxon>Glomerellales</taxon>
        <taxon>Glomerellaceae</taxon>
        <taxon>Colletotrichum</taxon>
        <taxon>Colletotrichum gloeosporioides species complex</taxon>
    </lineage>
</organism>
<protein>
    <submittedName>
        <fullName evidence="1">Uncharacterized protein</fullName>
    </submittedName>
</protein>
<proteinExistence type="predicted"/>
<dbReference type="OrthoDB" id="4790303at2759"/>
<accession>T0K121</accession>
<dbReference type="HOGENOM" id="CLU_3068554_0_0_1"/>